<feature type="binding site" evidence="1">
    <location>
        <position position="316"/>
    </location>
    <ligand>
        <name>Ni(2+)</name>
        <dbReference type="ChEBI" id="CHEBI:49786"/>
    </ligand>
</feature>
<gene>
    <name evidence="2" type="ORF">F0357_22425</name>
</gene>
<dbReference type="InterPro" id="IPR029014">
    <property type="entry name" value="NiFe-Hase_large"/>
</dbReference>
<dbReference type="InterPro" id="IPR001501">
    <property type="entry name" value="Ni-dep_hyd_lsu"/>
</dbReference>
<dbReference type="RefSeq" id="WP_153490427.1">
    <property type="nucleotide sequence ID" value="NZ_VWNA01000003.1"/>
</dbReference>
<proteinExistence type="predicted"/>
<feature type="binding site" evidence="1">
    <location>
        <position position="275"/>
    </location>
    <ligand>
        <name>Mg(2+)</name>
        <dbReference type="ChEBI" id="CHEBI:18420"/>
    </ligand>
</feature>
<dbReference type="EMBL" id="VWNA01000003">
    <property type="protein sequence ID" value="MQT15357.1"/>
    <property type="molecule type" value="Genomic_DNA"/>
</dbReference>
<dbReference type="Proteomes" id="UP000332515">
    <property type="component" value="Unassembled WGS sequence"/>
</dbReference>
<dbReference type="AlphaFoldDB" id="A0A6A7YAK4"/>
<reference evidence="2 3" key="1">
    <citation type="submission" date="2019-09" db="EMBL/GenBank/DDBJ databases">
        <title>Segnochrobactrum spirostomi gen. nov., sp. nov., isolated from the ciliate Spirostomum cf. yagiui and description of a novel family, Segnochrobactraceae fam. nov. within the order Rhizobiales of the class Alphaproteobacteria.</title>
        <authorList>
            <person name="Akter S."/>
            <person name="Shazib S.U.A."/>
            <person name="Shin M.K."/>
        </authorList>
    </citation>
    <scope>NUCLEOTIDE SEQUENCE [LARGE SCALE GENOMIC DNA]</scope>
    <source>
        <strain evidence="2 3">Sp-1</strain>
    </source>
</reference>
<evidence type="ECO:0000313" key="3">
    <source>
        <dbReference type="Proteomes" id="UP000332515"/>
    </source>
</evidence>
<evidence type="ECO:0000313" key="2">
    <source>
        <dbReference type="EMBL" id="MQT15357.1"/>
    </source>
</evidence>
<protein>
    <recommendedName>
        <fullName evidence="4">Hydrogenase expression/formation protein HupK</fullName>
    </recommendedName>
</protein>
<organism evidence="2 3">
    <name type="scientific">Segnochrobactrum spirostomi</name>
    <dbReference type="NCBI Taxonomy" id="2608987"/>
    <lineage>
        <taxon>Bacteria</taxon>
        <taxon>Pseudomonadati</taxon>
        <taxon>Pseudomonadota</taxon>
        <taxon>Alphaproteobacteria</taxon>
        <taxon>Hyphomicrobiales</taxon>
        <taxon>Segnochrobactraceae</taxon>
        <taxon>Segnochrobactrum</taxon>
    </lineage>
</organism>
<comment type="caution">
    <text evidence="2">The sequence shown here is derived from an EMBL/GenBank/DDBJ whole genome shotgun (WGS) entry which is preliminary data.</text>
</comment>
<keyword evidence="1" id="KW-0479">Metal-binding</keyword>
<keyword evidence="1" id="KW-0460">Magnesium</keyword>
<name>A0A6A7YAK4_9HYPH</name>
<accession>A0A6A7YAK4</accession>
<sequence length="332" mass="34491">MTLAALDITFDPSDRAEPWRFAPVAGPDPARCVIGRTPEEAERLLPRVFNLCGGAHGAAAAAALGRDAGPDAVAARLAVARQERIRDHALAVLHDWPTLFGLEPDRAALGRIGGGAADRRALAQHLASGDPDLAAASAADLDAWIDEGASPAARVLARLRQAAEPLIGRAELPSPTRTDFAAALHDGAPPMPRETTILDGWREAPLVAALLAREGASLVTRFVARLLDLLAGLIDAPDPAPVPAASPGLGRAWAARGLLAHQARVENGVVTAYHVLSPSAWNLAPGGLLTRVLTALPIGPNTPMLARIAIASVNPCVPVRLRVETPEGALHA</sequence>
<dbReference type="GO" id="GO:0016151">
    <property type="term" value="F:nickel cation binding"/>
    <property type="evidence" value="ECO:0007669"/>
    <property type="project" value="InterPro"/>
</dbReference>
<dbReference type="Gene3D" id="1.10.645.10">
    <property type="entry name" value="Cytochrome-c3 Hydrogenase, chain B"/>
    <property type="match status" value="2"/>
</dbReference>
<keyword evidence="3" id="KW-1185">Reference proteome</keyword>
<keyword evidence="1" id="KW-0533">Nickel</keyword>
<comment type="cofactor">
    <cofactor evidence="1">
        <name>Ni(2+)</name>
        <dbReference type="ChEBI" id="CHEBI:49786"/>
    </cofactor>
</comment>
<dbReference type="SUPFAM" id="SSF56762">
    <property type="entry name" value="HydB/Nqo4-like"/>
    <property type="match status" value="1"/>
</dbReference>
<evidence type="ECO:0008006" key="4">
    <source>
        <dbReference type="Google" id="ProtNLM"/>
    </source>
</evidence>
<evidence type="ECO:0000256" key="1">
    <source>
        <dbReference type="PIRSR" id="PIRSR601501-1"/>
    </source>
</evidence>
<dbReference type="Pfam" id="PF00374">
    <property type="entry name" value="NiFeSe_Hases"/>
    <property type="match status" value="1"/>
</dbReference>